<keyword evidence="1" id="KW-0812">Transmembrane</keyword>
<organism evidence="2 4">
    <name type="scientific">Adineta steineri</name>
    <dbReference type="NCBI Taxonomy" id="433720"/>
    <lineage>
        <taxon>Eukaryota</taxon>
        <taxon>Metazoa</taxon>
        <taxon>Spiralia</taxon>
        <taxon>Gnathifera</taxon>
        <taxon>Rotifera</taxon>
        <taxon>Eurotatoria</taxon>
        <taxon>Bdelloidea</taxon>
        <taxon>Adinetida</taxon>
        <taxon>Adinetidae</taxon>
        <taxon>Adineta</taxon>
    </lineage>
</organism>
<gene>
    <name evidence="2" type="ORF">IZO911_LOCUS4148</name>
    <name evidence="3" type="ORF">KXQ929_LOCUS1605</name>
</gene>
<dbReference type="Proteomes" id="UP000663860">
    <property type="component" value="Unassembled WGS sequence"/>
</dbReference>
<keyword evidence="1" id="KW-1133">Transmembrane helix</keyword>
<dbReference type="EMBL" id="CAJNOE010000022">
    <property type="protein sequence ID" value="CAF0751064.1"/>
    <property type="molecule type" value="Genomic_DNA"/>
</dbReference>
<evidence type="ECO:0000313" key="3">
    <source>
        <dbReference type="EMBL" id="CAF3529731.1"/>
    </source>
</evidence>
<reference evidence="2" key="1">
    <citation type="submission" date="2021-02" db="EMBL/GenBank/DDBJ databases">
        <authorList>
            <person name="Nowell W R."/>
        </authorList>
    </citation>
    <scope>NUCLEOTIDE SEQUENCE</scope>
</reference>
<evidence type="ECO:0000256" key="1">
    <source>
        <dbReference type="SAM" id="Phobius"/>
    </source>
</evidence>
<evidence type="ECO:0000313" key="2">
    <source>
        <dbReference type="EMBL" id="CAF0751064.1"/>
    </source>
</evidence>
<feature type="transmembrane region" description="Helical" evidence="1">
    <location>
        <begin position="30"/>
        <end position="50"/>
    </location>
</feature>
<keyword evidence="1" id="KW-0472">Membrane</keyword>
<dbReference type="AlphaFoldDB" id="A0A813PIN1"/>
<dbReference type="Proteomes" id="UP000663868">
    <property type="component" value="Unassembled WGS sequence"/>
</dbReference>
<proteinExistence type="predicted"/>
<protein>
    <submittedName>
        <fullName evidence="2">Uncharacterized protein</fullName>
    </submittedName>
</protein>
<evidence type="ECO:0000313" key="4">
    <source>
        <dbReference type="Proteomes" id="UP000663860"/>
    </source>
</evidence>
<name>A0A813PIN1_9BILA</name>
<dbReference type="EMBL" id="CAJOBB010000045">
    <property type="protein sequence ID" value="CAF3529731.1"/>
    <property type="molecule type" value="Genomic_DNA"/>
</dbReference>
<accession>A0A813PIN1</accession>
<comment type="caution">
    <text evidence="2">The sequence shown here is derived from an EMBL/GenBank/DDBJ whole genome shotgun (WGS) entry which is preliminary data.</text>
</comment>
<sequence>MVFFFPNSGSKNYHTRYGTTSESSVDYSKFILLLIVLCVIGLILAIGCFFTGNKFGKAKRTNPVNDIEAAQGQMAQNISPTTKYIPVPK</sequence>